<reference evidence="1" key="1">
    <citation type="submission" date="2020-11" db="EMBL/GenBank/DDBJ databases">
        <authorList>
            <person name="Tran Van P."/>
        </authorList>
    </citation>
    <scope>NUCLEOTIDE SEQUENCE</scope>
</reference>
<sequence>MDFTSFSKQQQYSLKQELRATNERYYISGFAGYNSSTGLTRPIFTLILTVDHHTGKSAPAEDKVRCARSVPAGEKVESTVCAPAEDMTSCAREAPAGEMVESAHCAPAEDLEPRGWKAHTVDQGFHEGKEKGREIDPITPLEDRACVTAKSDKGEGEIGTLVRAN</sequence>
<name>A0A7R9AKY9_TIMSH</name>
<accession>A0A7R9AKY9</accession>
<evidence type="ECO:0000313" key="1">
    <source>
        <dbReference type="EMBL" id="CAD7256292.1"/>
    </source>
</evidence>
<gene>
    <name evidence="1" type="ORF">TSIB3V08_LOCUS574</name>
</gene>
<dbReference type="EMBL" id="OC000146">
    <property type="protein sequence ID" value="CAD7256292.1"/>
    <property type="molecule type" value="Genomic_DNA"/>
</dbReference>
<dbReference type="AlphaFoldDB" id="A0A7R9AKY9"/>
<proteinExistence type="predicted"/>
<organism evidence="1">
    <name type="scientific">Timema shepardi</name>
    <name type="common">Walking stick</name>
    <dbReference type="NCBI Taxonomy" id="629360"/>
    <lineage>
        <taxon>Eukaryota</taxon>
        <taxon>Metazoa</taxon>
        <taxon>Ecdysozoa</taxon>
        <taxon>Arthropoda</taxon>
        <taxon>Hexapoda</taxon>
        <taxon>Insecta</taxon>
        <taxon>Pterygota</taxon>
        <taxon>Neoptera</taxon>
        <taxon>Polyneoptera</taxon>
        <taxon>Phasmatodea</taxon>
        <taxon>Timematodea</taxon>
        <taxon>Timematoidea</taxon>
        <taxon>Timematidae</taxon>
        <taxon>Timema</taxon>
    </lineage>
</organism>
<protein>
    <submittedName>
        <fullName evidence="1">Uncharacterized protein</fullName>
    </submittedName>
</protein>